<reference evidence="2" key="1">
    <citation type="submission" date="2023-09" db="EMBL/GenBank/DDBJ databases">
        <title>Marinobacter sediminicola sp. nov. and Marinobacter maritimum sp. nov., isolated from marine sediment.</title>
        <authorList>
            <person name="An J."/>
        </authorList>
    </citation>
    <scope>NUCLEOTIDE SEQUENCE</scope>
    <source>
        <strain evidence="2">F60267</strain>
    </source>
</reference>
<evidence type="ECO:0000313" key="2">
    <source>
        <dbReference type="EMBL" id="MDS1308541.1"/>
    </source>
</evidence>
<name>A0ABU2HBS8_9GAMM</name>
<accession>A0ABU2HBS8</accession>
<dbReference type="CDD" id="cd00063">
    <property type="entry name" value="FN3"/>
    <property type="match status" value="1"/>
</dbReference>
<dbReference type="InterPro" id="IPR003961">
    <property type="entry name" value="FN3_dom"/>
</dbReference>
<comment type="caution">
    <text evidence="2">The sequence shown here is derived from an EMBL/GenBank/DDBJ whole genome shotgun (WGS) entry which is preliminary data.</text>
</comment>
<gene>
    <name evidence="2" type="ORF">RKA07_00335</name>
</gene>
<dbReference type="RefSeq" id="WP_227714980.1">
    <property type="nucleotide sequence ID" value="NZ_JAVMBO010000003.1"/>
</dbReference>
<dbReference type="Proteomes" id="UP001267407">
    <property type="component" value="Unassembled WGS sequence"/>
</dbReference>
<dbReference type="EMBL" id="JAVMBO010000003">
    <property type="protein sequence ID" value="MDS1308541.1"/>
    <property type="molecule type" value="Genomic_DNA"/>
</dbReference>
<feature type="region of interest" description="Disordered" evidence="1">
    <location>
        <begin position="65"/>
        <end position="102"/>
    </location>
</feature>
<sequence>MKRAMPYRVFSRRSRFSLLACLQFITLISTLWFLTGCQEDDRATRTTAARASELANSRVDAATGGLLETLGQKPPTNTSTDEVKPPKALSWSAPQTREDGSALKPGQIAGFRIYYRLRHEDSFSVIPVDNPERTSQPLTDLAPGAYEFEITTVDAEGLESRRSEPVLVDLI</sequence>
<dbReference type="InterPro" id="IPR013783">
    <property type="entry name" value="Ig-like_fold"/>
</dbReference>
<protein>
    <submittedName>
        <fullName evidence="2">Fibronectin type III domain-containing protein</fullName>
    </submittedName>
</protein>
<keyword evidence="3" id="KW-1185">Reference proteome</keyword>
<dbReference type="Gene3D" id="2.60.40.10">
    <property type="entry name" value="Immunoglobulins"/>
    <property type="match status" value="1"/>
</dbReference>
<evidence type="ECO:0000256" key="1">
    <source>
        <dbReference type="SAM" id="MobiDB-lite"/>
    </source>
</evidence>
<dbReference type="InterPro" id="IPR036116">
    <property type="entry name" value="FN3_sf"/>
</dbReference>
<evidence type="ECO:0000313" key="3">
    <source>
        <dbReference type="Proteomes" id="UP001267407"/>
    </source>
</evidence>
<organism evidence="2 3">
    <name type="scientific">Marinobacter xiaoshiensis</name>
    <dbReference type="NCBI Taxonomy" id="3073652"/>
    <lineage>
        <taxon>Bacteria</taxon>
        <taxon>Pseudomonadati</taxon>
        <taxon>Pseudomonadota</taxon>
        <taxon>Gammaproteobacteria</taxon>
        <taxon>Pseudomonadales</taxon>
        <taxon>Marinobacteraceae</taxon>
        <taxon>Marinobacter</taxon>
    </lineage>
</organism>
<dbReference type="SUPFAM" id="SSF49265">
    <property type="entry name" value="Fibronectin type III"/>
    <property type="match status" value="1"/>
</dbReference>
<proteinExistence type="predicted"/>